<dbReference type="OrthoDB" id="63113at2759"/>
<dbReference type="GO" id="GO:0016192">
    <property type="term" value="P:vesicle-mediated transport"/>
    <property type="evidence" value="ECO:0007669"/>
    <property type="project" value="TreeGrafter"/>
</dbReference>
<feature type="transmembrane region" description="Helical" evidence="7">
    <location>
        <begin position="54"/>
        <end position="87"/>
    </location>
</feature>
<sequence>MSGGFVSRFTEASQSVMSRRRPWGELLDPTALSIPSSVSDATTRLAQNLTHFRFNYTLVLLLVLFLSLIYHPISMIVFLLVFVAWHFLYFSRDQPLTLAGFTIDDRFVVVALGVVTFVALLLTRVWVNVVASTAIGVAVVCLHAVFRGTEDLVTDDRESPYGTLLSDDPQGNYTII</sequence>
<evidence type="ECO:0000256" key="6">
    <source>
        <dbReference type="ARBA" id="ARBA00023136"/>
    </source>
</evidence>
<comment type="caution">
    <text evidence="8">The sequence shown here is derived from an EMBL/GenBank/DDBJ whole genome shotgun (WGS) entry which is preliminary data.</text>
</comment>
<evidence type="ECO:0000256" key="2">
    <source>
        <dbReference type="ARBA" id="ARBA00004127"/>
    </source>
</evidence>
<name>A0A8K0MT30_9ROSA</name>
<keyword evidence="5 7" id="KW-1133">Transmembrane helix</keyword>
<feature type="transmembrane region" description="Helical" evidence="7">
    <location>
        <begin position="107"/>
        <end position="127"/>
    </location>
</feature>
<protein>
    <recommendedName>
        <fullName evidence="7">PRA1 family protein</fullName>
    </recommendedName>
</protein>
<dbReference type="InterPro" id="IPR004895">
    <property type="entry name" value="Prenylated_rab_accept_PRA1"/>
</dbReference>
<evidence type="ECO:0000313" key="9">
    <source>
        <dbReference type="Proteomes" id="UP000796880"/>
    </source>
</evidence>
<comment type="subcellular location">
    <subcellularLocation>
        <location evidence="2">Endomembrane system</location>
        <topology evidence="2">Multi-pass membrane protein</topology>
    </subcellularLocation>
    <subcellularLocation>
        <location evidence="7">Membrane</location>
        <topology evidence="7">Multi-pass membrane protein</topology>
    </subcellularLocation>
</comment>
<keyword evidence="9" id="KW-1185">Reference proteome</keyword>
<comment type="function">
    <text evidence="1 7">May be involved in both secretory and endocytic intracellular trafficking in the endosomal/prevacuolar compartments.</text>
</comment>
<evidence type="ECO:0000256" key="5">
    <source>
        <dbReference type="ARBA" id="ARBA00022989"/>
    </source>
</evidence>
<dbReference type="GO" id="GO:0005794">
    <property type="term" value="C:Golgi apparatus"/>
    <property type="evidence" value="ECO:0007669"/>
    <property type="project" value="TreeGrafter"/>
</dbReference>
<keyword evidence="7" id="KW-0813">Transport</keyword>
<proteinExistence type="inferred from homology"/>
<evidence type="ECO:0000256" key="1">
    <source>
        <dbReference type="ARBA" id="ARBA00002501"/>
    </source>
</evidence>
<keyword evidence="4 7" id="KW-0812">Transmembrane</keyword>
<evidence type="ECO:0000256" key="4">
    <source>
        <dbReference type="ARBA" id="ARBA00022692"/>
    </source>
</evidence>
<comment type="similarity">
    <text evidence="3 7">Belongs to the PRA1 family.</text>
</comment>
<organism evidence="8 9">
    <name type="scientific">Rhamnella rubrinervis</name>
    <dbReference type="NCBI Taxonomy" id="2594499"/>
    <lineage>
        <taxon>Eukaryota</taxon>
        <taxon>Viridiplantae</taxon>
        <taxon>Streptophyta</taxon>
        <taxon>Embryophyta</taxon>
        <taxon>Tracheophyta</taxon>
        <taxon>Spermatophyta</taxon>
        <taxon>Magnoliopsida</taxon>
        <taxon>eudicotyledons</taxon>
        <taxon>Gunneridae</taxon>
        <taxon>Pentapetalae</taxon>
        <taxon>rosids</taxon>
        <taxon>fabids</taxon>
        <taxon>Rosales</taxon>
        <taxon>Rhamnaceae</taxon>
        <taxon>rhamnoid group</taxon>
        <taxon>Rhamneae</taxon>
        <taxon>Rhamnella</taxon>
    </lineage>
</organism>
<gene>
    <name evidence="8" type="ORF">FNV43_RR01547</name>
</gene>
<dbReference type="AlphaFoldDB" id="A0A8K0MT30"/>
<keyword evidence="6 7" id="KW-0472">Membrane</keyword>
<evidence type="ECO:0000256" key="3">
    <source>
        <dbReference type="ARBA" id="ARBA00006483"/>
    </source>
</evidence>
<dbReference type="GO" id="GO:0005783">
    <property type="term" value="C:endoplasmic reticulum"/>
    <property type="evidence" value="ECO:0007669"/>
    <property type="project" value="UniProtKB-ARBA"/>
</dbReference>
<dbReference type="Pfam" id="PF03208">
    <property type="entry name" value="PRA1"/>
    <property type="match status" value="1"/>
</dbReference>
<dbReference type="GO" id="GO:0016020">
    <property type="term" value="C:membrane"/>
    <property type="evidence" value="ECO:0007669"/>
    <property type="project" value="UniProtKB-SubCell"/>
</dbReference>
<dbReference type="EMBL" id="VOIH02000001">
    <property type="protein sequence ID" value="KAF3456893.1"/>
    <property type="molecule type" value="Genomic_DNA"/>
</dbReference>
<dbReference type="PANTHER" id="PTHR19317">
    <property type="entry name" value="PRENYLATED RAB ACCEPTOR 1-RELATED"/>
    <property type="match status" value="1"/>
</dbReference>
<evidence type="ECO:0000313" key="8">
    <source>
        <dbReference type="EMBL" id="KAF3456893.1"/>
    </source>
</evidence>
<dbReference type="PANTHER" id="PTHR19317:SF81">
    <property type="entry name" value="PRA1 FAMILY PROTEIN D"/>
    <property type="match status" value="1"/>
</dbReference>
<accession>A0A8K0MT30</accession>
<reference evidence="8" key="1">
    <citation type="submission" date="2020-03" db="EMBL/GenBank/DDBJ databases">
        <title>A high-quality chromosome-level genome assembly of a woody plant with both climbing and erect habits, Rhamnella rubrinervis.</title>
        <authorList>
            <person name="Lu Z."/>
            <person name="Yang Y."/>
            <person name="Zhu X."/>
            <person name="Sun Y."/>
        </authorList>
    </citation>
    <scope>NUCLEOTIDE SEQUENCE</scope>
    <source>
        <strain evidence="8">BYM</strain>
        <tissue evidence="8">Leaf</tissue>
    </source>
</reference>
<dbReference type="Proteomes" id="UP000796880">
    <property type="component" value="Unassembled WGS sequence"/>
</dbReference>
<evidence type="ECO:0000256" key="7">
    <source>
        <dbReference type="RuleBase" id="RU363107"/>
    </source>
</evidence>